<dbReference type="InterPro" id="IPR020816">
    <property type="entry name" value="Histone-like_DNA-bd_CS"/>
</dbReference>
<keyword evidence="4" id="KW-0805">Transcription regulation</keyword>
<evidence type="ECO:0000256" key="3">
    <source>
        <dbReference type="ARBA" id="ARBA00022845"/>
    </source>
</evidence>
<dbReference type="PANTHER" id="PTHR33175:SF2">
    <property type="entry name" value="INTEGRATION HOST FACTOR SUBUNIT ALPHA"/>
    <property type="match status" value="1"/>
</dbReference>
<evidence type="ECO:0000256" key="6">
    <source>
        <dbReference type="ARBA" id="ARBA00023163"/>
    </source>
</evidence>
<evidence type="ECO:0000256" key="9">
    <source>
        <dbReference type="SAM" id="MobiDB-lite"/>
    </source>
</evidence>
<dbReference type="GO" id="GO:0006310">
    <property type="term" value="P:DNA recombination"/>
    <property type="evidence" value="ECO:0007669"/>
    <property type="project" value="UniProtKB-KW"/>
</dbReference>
<dbReference type="GO" id="GO:0005829">
    <property type="term" value="C:cytosol"/>
    <property type="evidence" value="ECO:0007669"/>
    <property type="project" value="TreeGrafter"/>
</dbReference>
<evidence type="ECO:0000256" key="4">
    <source>
        <dbReference type="ARBA" id="ARBA00023015"/>
    </source>
</evidence>
<name>A0A1S7LJS2_MAGMO</name>
<protein>
    <recommendedName>
        <fullName evidence="2">Integration host factor subunit alpha</fullName>
    </recommendedName>
</protein>
<dbReference type="SUPFAM" id="SSF47729">
    <property type="entry name" value="IHF-like DNA-binding proteins"/>
    <property type="match status" value="1"/>
</dbReference>
<dbReference type="NCBIfam" id="NF001401">
    <property type="entry name" value="PRK00285.1"/>
    <property type="match status" value="1"/>
</dbReference>
<dbReference type="EMBL" id="LO017727">
    <property type="protein sequence ID" value="CRH06056.1"/>
    <property type="molecule type" value="Genomic_DNA"/>
</dbReference>
<keyword evidence="5 10" id="KW-0238">DNA-binding</keyword>
<keyword evidence="6" id="KW-0804">Transcription</keyword>
<keyword evidence="7" id="KW-0233">DNA recombination</keyword>
<dbReference type="Gene3D" id="4.10.520.10">
    <property type="entry name" value="IHF-like DNA-binding proteins"/>
    <property type="match status" value="1"/>
</dbReference>
<reference evidence="10" key="1">
    <citation type="submission" date="2015-04" db="EMBL/GenBank/DDBJ databases">
        <authorList>
            <person name="Syromyatnikov M.Y."/>
            <person name="Popov V.N."/>
        </authorList>
    </citation>
    <scope>NUCLEOTIDE SEQUENCE</scope>
    <source>
        <strain evidence="10">MO-1</strain>
    </source>
</reference>
<dbReference type="SMART" id="SM00411">
    <property type="entry name" value="BHL"/>
    <property type="match status" value="1"/>
</dbReference>
<dbReference type="PROSITE" id="PS00045">
    <property type="entry name" value="HISTONE_LIKE"/>
    <property type="match status" value="1"/>
</dbReference>
<dbReference type="GO" id="GO:0006355">
    <property type="term" value="P:regulation of DNA-templated transcription"/>
    <property type="evidence" value="ECO:0007669"/>
    <property type="project" value="InterPro"/>
</dbReference>
<evidence type="ECO:0000256" key="8">
    <source>
        <dbReference type="RuleBase" id="RU003939"/>
    </source>
</evidence>
<evidence type="ECO:0000256" key="1">
    <source>
        <dbReference type="ARBA" id="ARBA00010529"/>
    </source>
</evidence>
<dbReference type="GO" id="GO:0009893">
    <property type="term" value="P:positive regulation of metabolic process"/>
    <property type="evidence" value="ECO:0007669"/>
    <property type="project" value="UniProtKB-ARBA"/>
</dbReference>
<keyword evidence="3" id="KW-0810">Translation regulation</keyword>
<dbReference type="CDD" id="cd13835">
    <property type="entry name" value="IHF_A"/>
    <property type="match status" value="1"/>
</dbReference>
<dbReference type="PANTHER" id="PTHR33175">
    <property type="entry name" value="DNA-BINDING PROTEIN HU"/>
    <property type="match status" value="1"/>
</dbReference>
<feature type="region of interest" description="Disordered" evidence="9">
    <location>
        <begin position="45"/>
        <end position="70"/>
    </location>
</feature>
<dbReference type="InterPro" id="IPR010992">
    <property type="entry name" value="IHF-like_DNA-bd_dom_sf"/>
</dbReference>
<dbReference type="GO" id="GO:0006417">
    <property type="term" value="P:regulation of translation"/>
    <property type="evidence" value="ECO:0007669"/>
    <property type="project" value="UniProtKB-KW"/>
</dbReference>
<sequence>MAITKADIVQTVRQRLNLSKEESADVVESVFELIRSQLEGGEPVKISGFGNFTTRKKNPRKGRNPKTGEKAEISARRVVTFKASHIFLDRVNKGQG</sequence>
<comment type="similarity">
    <text evidence="1 8">Belongs to the bacterial histone-like protein family.</text>
</comment>
<dbReference type="PRINTS" id="PR01727">
    <property type="entry name" value="DNABINDINGHU"/>
</dbReference>
<gene>
    <name evidence="10" type="primary">ihfA</name>
    <name evidence="10" type="ORF">MAGMO_1881</name>
</gene>
<evidence type="ECO:0000256" key="2">
    <source>
        <dbReference type="ARBA" id="ARBA00018329"/>
    </source>
</evidence>
<evidence type="ECO:0000313" key="10">
    <source>
        <dbReference type="EMBL" id="CRH06056.1"/>
    </source>
</evidence>
<dbReference type="GO" id="GO:0030527">
    <property type="term" value="F:structural constituent of chromatin"/>
    <property type="evidence" value="ECO:0007669"/>
    <property type="project" value="InterPro"/>
</dbReference>
<feature type="compositionally biased region" description="Basic residues" evidence="9">
    <location>
        <begin position="54"/>
        <end position="64"/>
    </location>
</feature>
<dbReference type="Pfam" id="PF00216">
    <property type="entry name" value="Bac_DNA_binding"/>
    <property type="match status" value="1"/>
</dbReference>
<evidence type="ECO:0000256" key="5">
    <source>
        <dbReference type="ARBA" id="ARBA00023125"/>
    </source>
</evidence>
<dbReference type="InterPro" id="IPR000119">
    <property type="entry name" value="Hist_DNA-bd"/>
</dbReference>
<evidence type="ECO:0000256" key="7">
    <source>
        <dbReference type="ARBA" id="ARBA00023172"/>
    </source>
</evidence>
<organism evidence="10">
    <name type="scientific">Magnetococcus massalia (strain MO-1)</name>
    <dbReference type="NCBI Taxonomy" id="451514"/>
    <lineage>
        <taxon>Bacteria</taxon>
        <taxon>Pseudomonadati</taxon>
        <taxon>Pseudomonadota</taxon>
        <taxon>Magnetococcia</taxon>
        <taxon>Magnetococcales</taxon>
        <taxon>Magnetococcaceae</taxon>
        <taxon>Magnetococcus</taxon>
    </lineage>
</organism>
<accession>A0A1S7LJS2</accession>
<dbReference type="InterPro" id="IPR005684">
    <property type="entry name" value="IHF_alpha"/>
</dbReference>
<dbReference type="AlphaFoldDB" id="A0A1S7LJS2"/>
<proteinExistence type="inferred from homology"/>
<dbReference type="GO" id="GO:0003677">
    <property type="term" value="F:DNA binding"/>
    <property type="evidence" value="ECO:0007669"/>
    <property type="project" value="UniProtKB-KW"/>
</dbReference>